<proteinExistence type="predicted"/>
<gene>
    <name evidence="1" type="ORF">AKJ09_10290</name>
</gene>
<dbReference type="Proteomes" id="UP000064967">
    <property type="component" value="Chromosome"/>
</dbReference>
<protein>
    <submittedName>
        <fullName evidence="1">Uncharacterized protein</fullName>
    </submittedName>
</protein>
<sequence>MSAKLASVDEGAPYRPDFRVPFTLRFHVERSTSPSGVMQAVVVVENDAAGRLELFAVARQPHDDVAPWDVDFN</sequence>
<organism evidence="1 2">
    <name type="scientific">Labilithrix luteola</name>
    <dbReference type="NCBI Taxonomy" id="1391654"/>
    <lineage>
        <taxon>Bacteria</taxon>
        <taxon>Pseudomonadati</taxon>
        <taxon>Myxococcota</taxon>
        <taxon>Polyangia</taxon>
        <taxon>Polyangiales</taxon>
        <taxon>Labilitrichaceae</taxon>
        <taxon>Labilithrix</taxon>
    </lineage>
</organism>
<dbReference type="EMBL" id="CP012333">
    <property type="protein sequence ID" value="AKV03627.1"/>
    <property type="molecule type" value="Genomic_DNA"/>
</dbReference>
<keyword evidence="2" id="KW-1185">Reference proteome</keyword>
<evidence type="ECO:0000313" key="2">
    <source>
        <dbReference type="Proteomes" id="UP000064967"/>
    </source>
</evidence>
<reference evidence="1 2" key="1">
    <citation type="submission" date="2015-08" db="EMBL/GenBank/DDBJ databases">
        <authorList>
            <person name="Babu N.S."/>
            <person name="Beckwith C.J."/>
            <person name="Beseler K.G."/>
            <person name="Brison A."/>
            <person name="Carone J.V."/>
            <person name="Caskin T.P."/>
            <person name="Diamond M."/>
            <person name="Durham M.E."/>
            <person name="Foxe J.M."/>
            <person name="Go M."/>
            <person name="Henderson B.A."/>
            <person name="Jones I.B."/>
            <person name="McGettigan J.A."/>
            <person name="Micheletti S.J."/>
            <person name="Nasrallah M.E."/>
            <person name="Ortiz D."/>
            <person name="Piller C.R."/>
            <person name="Privatt S.R."/>
            <person name="Schneider S.L."/>
            <person name="Sharp S."/>
            <person name="Smith T.C."/>
            <person name="Stanton J.D."/>
            <person name="Ullery H.E."/>
            <person name="Wilson R.J."/>
            <person name="Serrano M.G."/>
            <person name="Buck G."/>
            <person name="Lee V."/>
            <person name="Wang Y."/>
            <person name="Carvalho R."/>
            <person name="Voegtly L."/>
            <person name="Shi R."/>
            <person name="Duckworth R."/>
            <person name="Johnson A."/>
            <person name="Loviza R."/>
            <person name="Walstead R."/>
            <person name="Shah Z."/>
            <person name="Kiflezghi M."/>
            <person name="Wade K."/>
            <person name="Ball S.L."/>
            <person name="Bradley K.W."/>
            <person name="Asai D.J."/>
            <person name="Bowman C.A."/>
            <person name="Russell D.A."/>
            <person name="Pope W.H."/>
            <person name="Jacobs-Sera D."/>
            <person name="Hendrix R.W."/>
            <person name="Hatfull G.F."/>
        </authorList>
    </citation>
    <scope>NUCLEOTIDE SEQUENCE [LARGE SCALE GENOMIC DNA]</scope>
    <source>
        <strain evidence="1 2">DSM 27648</strain>
    </source>
</reference>
<accession>A0A0K1QD78</accession>
<evidence type="ECO:0000313" key="1">
    <source>
        <dbReference type="EMBL" id="AKV03627.1"/>
    </source>
</evidence>
<name>A0A0K1QD78_9BACT</name>
<dbReference type="KEGG" id="llu:AKJ09_10290"/>
<dbReference type="AlphaFoldDB" id="A0A0K1QD78"/>